<comment type="similarity">
    <text evidence="8">Belongs to the Nup188 family.</text>
</comment>
<dbReference type="InterPro" id="IPR018864">
    <property type="entry name" value="Nucleoporin_Nup188_N"/>
</dbReference>
<dbReference type="InterPro" id="IPR016024">
    <property type="entry name" value="ARM-type_fold"/>
</dbReference>
<dbReference type="Pfam" id="PF21093">
    <property type="entry name" value="Nup188_N-subdom_III"/>
    <property type="match status" value="1"/>
</dbReference>
<evidence type="ECO:0000313" key="13">
    <source>
        <dbReference type="Ensembl" id="ENSSGRP00000092784.1"/>
    </source>
</evidence>
<evidence type="ECO:0000256" key="2">
    <source>
        <dbReference type="ARBA" id="ARBA00022448"/>
    </source>
</evidence>
<keyword evidence="14" id="KW-1185">Reference proteome</keyword>
<evidence type="ECO:0000256" key="3">
    <source>
        <dbReference type="ARBA" id="ARBA00022816"/>
    </source>
</evidence>
<feature type="compositionally biased region" description="Low complexity" evidence="10">
    <location>
        <begin position="1558"/>
        <end position="1569"/>
    </location>
</feature>
<evidence type="ECO:0000256" key="8">
    <source>
        <dbReference type="ARBA" id="ARBA00038387"/>
    </source>
</evidence>
<proteinExistence type="inferred from homology"/>
<evidence type="ECO:0000256" key="10">
    <source>
        <dbReference type="SAM" id="MobiDB-lite"/>
    </source>
</evidence>
<keyword evidence="3" id="KW-0509">mRNA transport</keyword>
<dbReference type="GO" id="GO:0017056">
    <property type="term" value="F:structural constituent of nuclear pore"/>
    <property type="evidence" value="ECO:0007669"/>
    <property type="project" value="InterPro"/>
</dbReference>
<feature type="domain" description="Nucleoporin Nup188 N-terminal" evidence="11">
    <location>
        <begin position="29"/>
        <end position="474"/>
    </location>
</feature>
<dbReference type="InterPro" id="IPR044840">
    <property type="entry name" value="Nup188"/>
</dbReference>
<evidence type="ECO:0000259" key="11">
    <source>
        <dbReference type="Pfam" id="PF10487"/>
    </source>
</evidence>
<dbReference type="InterPro" id="IPR048883">
    <property type="entry name" value="Nup188_N-subdom_III"/>
</dbReference>
<dbReference type="PANTHER" id="PTHR31431">
    <property type="entry name" value="NUCLEOPORIN NUP188 HOMOLOG"/>
    <property type="match status" value="1"/>
</dbReference>
<dbReference type="Ensembl" id="ENSSGRT00000098747.1">
    <property type="protein sequence ID" value="ENSSGRP00000092784.1"/>
    <property type="gene ID" value="ENSSGRG00000045941.1"/>
</dbReference>
<protein>
    <recommendedName>
        <fullName evidence="9">Nucleoporin NUP188</fullName>
    </recommendedName>
</protein>
<evidence type="ECO:0000256" key="1">
    <source>
        <dbReference type="ARBA" id="ARBA00004567"/>
    </source>
</evidence>
<reference evidence="13" key="2">
    <citation type="submission" date="2025-09" db="UniProtKB">
        <authorList>
            <consortium name="Ensembl"/>
        </authorList>
    </citation>
    <scope>IDENTIFICATION</scope>
</reference>
<comment type="subcellular location">
    <subcellularLocation>
        <location evidence="1">Nucleus</location>
        <location evidence="1">Nuclear pore complex</location>
    </subcellularLocation>
</comment>
<evidence type="ECO:0000256" key="4">
    <source>
        <dbReference type="ARBA" id="ARBA00022927"/>
    </source>
</evidence>
<feature type="domain" description="Nucleoporin Nup188 N-terminal subdomain III" evidence="12">
    <location>
        <begin position="530"/>
        <end position="878"/>
    </location>
</feature>
<keyword evidence="5" id="KW-0811">Translocation</keyword>
<dbReference type="GO" id="GO:0006405">
    <property type="term" value="P:RNA export from nucleus"/>
    <property type="evidence" value="ECO:0007669"/>
    <property type="project" value="TreeGrafter"/>
</dbReference>
<keyword evidence="7" id="KW-0539">Nucleus</keyword>
<evidence type="ECO:0000256" key="5">
    <source>
        <dbReference type="ARBA" id="ARBA00023010"/>
    </source>
</evidence>
<dbReference type="SUPFAM" id="SSF48371">
    <property type="entry name" value="ARM repeat"/>
    <property type="match status" value="1"/>
</dbReference>
<evidence type="ECO:0000259" key="12">
    <source>
        <dbReference type="Pfam" id="PF21093"/>
    </source>
</evidence>
<dbReference type="GO" id="GO:0006606">
    <property type="term" value="P:protein import into nucleus"/>
    <property type="evidence" value="ECO:0007669"/>
    <property type="project" value="TreeGrafter"/>
</dbReference>
<name>A0A672RVH2_SINGR</name>
<reference evidence="13" key="1">
    <citation type="submission" date="2025-08" db="UniProtKB">
        <authorList>
            <consortium name="Ensembl"/>
        </authorList>
    </citation>
    <scope>IDENTIFICATION</scope>
</reference>
<dbReference type="GO" id="GO:0044611">
    <property type="term" value="C:nuclear pore inner ring"/>
    <property type="evidence" value="ECO:0007669"/>
    <property type="project" value="TreeGrafter"/>
</dbReference>
<gene>
    <name evidence="13" type="primary">LOC107585640</name>
</gene>
<keyword evidence="2" id="KW-0813">Transport</keyword>
<dbReference type="Pfam" id="PF10487">
    <property type="entry name" value="Nup188_N"/>
    <property type="match status" value="1"/>
</dbReference>
<evidence type="ECO:0000313" key="14">
    <source>
        <dbReference type="Proteomes" id="UP000472262"/>
    </source>
</evidence>
<dbReference type="Proteomes" id="UP000472262">
    <property type="component" value="Unassembled WGS sequence"/>
</dbReference>
<evidence type="ECO:0000256" key="6">
    <source>
        <dbReference type="ARBA" id="ARBA00023132"/>
    </source>
</evidence>
<sequence>MAASELCVRSSRDLWTILLGRSALREPAQIEAELDRNWERLLQGLSFYKPPSTSAADKLKADKDTPQALKDFGLRISKLLGLDEQQSVQILQCYLQEDYRGTRNTLKAVLQDERQSQALLLKIADYYYEERLCVLRCVLHLLTYFQDERHPYRAEYSNCVSKLEKDLVSNYRRQFESLSKSEAPTWETHGILMTERQVSHWFVQCLKEQALLLEILFLYYAYFEMPPNDLSTFTRLFKEQGFGQRQTNRHLVDKSMDALVERIGYFSSLILVEGMDIDFLHKCALEDRTEQHQFFDQQDICKMLLTFGDISHHGPVLLAWVLLRHTLRPEEVSSVIRRLGHTTLQLGVFQYLTNMLQALGSTGNNCTASTARMCIYGLLSFVITSFEEETLGSQQHLINAACEVLAAPSLAELFWESNPNMGLGVILDCTVGLFPYKTGPLLQLLTALLSDKSTAKKVYTFLDKMSFYTEAYKHKPNDVISREDGTLWRRQTPKLLYPLGVGQTNLQMPQGCFGQVCEGKQLSVGEQGFLVRWEYSYSSWTLFTCELEMLLHVVSTADVLAHCERVKPILDLVHKIISTDWTVSDCLLPLTSRIYMLLQRLTSVINPPVNVITSCVNCLIALAARQPGKVWSSLHHTGFLPFASTPLTNMAQTVSAEGMKAGNYGNLLVLIEQPRGEYSVTIAFLRLVTTLVKGQLGSTQSRGLIPCVLLVLKEMLPAYHKWRYNTYGVRERIGCLILELVHAILNLSQEGDAPSLQSLCIYSLANTEAGQAVVNIMGVGVDTINMVLAAQPSSGGSEGPGQVLIQTVKLAFSVTNNVIRLKPQSDTASPLEQALTQHGGHGNNLIAVLAKYIYHKHDPALPRLAIQLLKRLATEFSLGEWSCLSVVLELLDSKQQGKYWCPPLLHRAALAFLHALWQDRRDSALSVLRTKEKFWDNLTTPLFGNLPPPSETTEPCVLESCAFVMKIIALEIYYVVSGVLDPSLKAALESFSTKRRYDFWSDYVRDLVCVACDGEEEGLRSLSESQMLISAWRTLLILSTSHSEVMHLKDDTVRQKLFMDVLEGTKAALLMSQSVFCLHLGSMMVTLLLILLKQWKRWIQGLNGQSAYITQLPQLLLCVCEMVQDEALTLIDSTRHTIQRGDVQEDGMETDSPHIQKDQQDSVCVLALHLSKELCRADEDGEQWLQVVRKLPVLPSVLSALELSMRSKQNLYFTEAALHLLLTLARTPQGAAAVAGAGVIQSICLPLLSVYEGPANGATQAFVRKSQDAPSWTGVYRLSLSLMESLLKTLRYNFINEALDFVGVHQERILQCLNAVRTVQSLACLDEADHTVGFLLQLSNFCKEWHFHLPQLLRDVQVNLCYLCQTCTYLLHSKKMLHHYLQAKNGEGLPPGPHPQHAVQPASKEQEEAESKALQAVQCSLLKILSKTLATLQHFTPDCCQILLDQSMDLAEYRTLFVLSFTTPAFDSDVAPSFGTLMATINVALSMLGEVCGVGLSSRSLLMFSMENCFYVLISQAVRCLKDPSVLPRDKQRLKQELSSELSTLLSTLFRFFRRGSPSSPASGLLPSAQTKPPTPGSKATPEGQEPFIQLVQAFIRHVQR</sequence>
<feature type="region of interest" description="Disordered" evidence="10">
    <location>
        <begin position="1558"/>
        <end position="1584"/>
    </location>
</feature>
<evidence type="ECO:0000256" key="7">
    <source>
        <dbReference type="ARBA" id="ARBA00023242"/>
    </source>
</evidence>
<organism evidence="13 14">
    <name type="scientific">Sinocyclocheilus grahami</name>
    <name type="common">Dianchi golden-line fish</name>
    <name type="synonym">Barbus grahami</name>
    <dbReference type="NCBI Taxonomy" id="75366"/>
    <lineage>
        <taxon>Eukaryota</taxon>
        <taxon>Metazoa</taxon>
        <taxon>Chordata</taxon>
        <taxon>Craniata</taxon>
        <taxon>Vertebrata</taxon>
        <taxon>Euteleostomi</taxon>
        <taxon>Actinopterygii</taxon>
        <taxon>Neopterygii</taxon>
        <taxon>Teleostei</taxon>
        <taxon>Ostariophysi</taxon>
        <taxon>Cypriniformes</taxon>
        <taxon>Cyprinidae</taxon>
        <taxon>Cyprininae</taxon>
        <taxon>Sinocyclocheilus</taxon>
    </lineage>
</organism>
<dbReference type="PANTHER" id="PTHR31431:SF1">
    <property type="entry name" value="NUCLEOPORIN NUP188"/>
    <property type="match status" value="1"/>
</dbReference>
<dbReference type="GO" id="GO:0051028">
    <property type="term" value="P:mRNA transport"/>
    <property type="evidence" value="ECO:0007669"/>
    <property type="project" value="UniProtKB-KW"/>
</dbReference>
<accession>A0A672RVH2</accession>
<keyword evidence="4" id="KW-0653">Protein transport</keyword>
<evidence type="ECO:0000256" key="9">
    <source>
        <dbReference type="ARBA" id="ARBA00040174"/>
    </source>
</evidence>
<keyword evidence="6" id="KW-0906">Nuclear pore complex</keyword>